<dbReference type="AlphaFoldDB" id="A0A066VV53"/>
<name>A0A066VV53_TILAU</name>
<evidence type="ECO:0000313" key="1">
    <source>
        <dbReference type="EMBL" id="KDN42415.1"/>
    </source>
</evidence>
<accession>A0A066VV53</accession>
<dbReference type="InParanoid" id="A0A066VV53"/>
<dbReference type="Proteomes" id="UP000027361">
    <property type="component" value="Unassembled WGS sequence"/>
</dbReference>
<keyword evidence="2" id="KW-1185">Reference proteome</keyword>
<gene>
    <name evidence="1" type="ORF">K437DRAFT_164768</name>
</gene>
<proteinExistence type="predicted"/>
<protein>
    <submittedName>
        <fullName evidence="1">Uncharacterized protein</fullName>
    </submittedName>
</protein>
<dbReference type="EMBL" id="JMSN01000070">
    <property type="protein sequence ID" value="KDN42415.1"/>
    <property type="molecule type" value="Genomic_DNA"/>
</dbReference>
<comment type="caution">
    <text evidence="1">The sequence shown here is derived from an EMBL/GenBank/DDBJ whole genome shotgun (WGS) entry which is preliminary data.</text>
</comment>
<dbReference type="HOGENOM" id="CLU_1556363_0_0_1"/>
<organism evidence="1 2">
    <name type="scientific">Tilletiaria anomala (strain ATCC 24038 / CBS 436.72 / UBC 951)</name>
    <dbReference type="NCBI Taxonomy" id="1037660"/>
    <lineage>
        <taxon>Eukaryota</taxon>
        <taxon>Fungi</taxon>
        <taxon>Dikarya</taxon>
        <taxon>Basidiomycota</taxon>
        <taxon>Ustilaginomycotina</taxon>
        <taxon>Exobasidiomycetes</taxon>
        <taxon>Georgefischeriales</taxon>
        <taxon>Tilletiariaceae</taxon>
        <taxon>Tilletiaria</taxon>
    </lineage>
</organism>
<dbReference type="RefSeq" id="XP_013242050.1">
    <property type="nucleotide sequence ID" value="XM_013386596.1"/>
</dbReference>
<dbReference type="GeneID" id="25261768"/>
<sequence>MDAYQQRCWIWDLSSPSSPMRRALLPTVRLRLDVVFSHYATNAAAANGFTMRKELAAQHKNLYLTFINDEKKPKAVENGFGVWLVEAKRLAWRCYYAENQGAYIIPSLRFLKVRLLRWATEPASRKPNDNASFAVIRLTQALDAKFGSVVESDHLQSMDRIPFITDRALRRC</sequence>
<evidence type="ECO:0000313" key="2">
    <source>
        <dbReference type="Proteomes" id="UP000027361"/>
    </source>
</evidence>
<reference evidence="1 2" key="1">
    <citation type="submission" date="2014-05" db="EMBL/GenBank/DDBJ databases">
        <title>Draft genome sequence of a rare smut relative, Tilletiaria anomala UBC 951.</title>
        <authorList>
            <consortium name="DOE Joint Genome Institute"/>
            <person name="Toome M."/>
            <person name="Kuo A."/>
            <person name="Henrissat B."/>
            <person name="Lipzen A."/>
            <person name="Tritt A."/>
            <person name="Yoshinaga Y."/>
            <person name="Zane M."/>
            <person name="Barry K."/>
            <person name="Grigoriev I.V."/>
            <person name="Spatafora J.W."/>
            <person name="Aimea M.C."/>
        </authorList>
    </citation>
    <scope>NUCLEOTIDE SEQUENCE [LARGE SCALE GENOMIC DNA]</scope>
    <source>
        <strain evidence="1 2">UBC 951</strain>
    </source>
</reference>